<dbReference type="Pfam" id="PF10531">
    <property type="entry name" value="SLBB"/>
    <property type="match status" value="1"/>
</dbReference>
<feature type="chain" id="PRO_5032822878" evidence="2">
    <location>
        <begin position="23"/>
        <end position="178"/>
    </location>
</feature>
<gene>
    <name evidence="5" type="ORF">F6450_18445</name>
    <name evidence="6" type="ORF">HWA77_14925</name>
</gene>
<organism evidence="6 8">
    <name type="scientific">Photobacterium damselae subsp. damselae</name>
    <name type="common">Listonella damsela</name>
    <dbReference type="NCBI Taxonomy" id="85581"/>
    <lineage>
        <taxon>Bacteria</taxon>
        <taxon>Pseudomonadati</taxon>
        <taxon>Pseudomonadota</taxon>
        <taxon>Gammaproteobacteria</taxon>
        <taxon>Vibrionales</taxon>
        <taxon>Vibrionaceae</taxon>
        <taxon>Photobacterium</taxon>
    </lineage>
</organism>
<dbReference type="EMBL" id="JABXOR010000936">
    <property type="protein sequence ID" value="NVP01505.1"/>
    <property type="molecule type" value="Genomic_DNA"/>
</dbReference>
<feature type="signal peptide" evidence="2">
    <location>
        <begin position="1"/>
        <end position="22"/>
    </location>
</feature>
<evidence type="ECO:0000259" key="4">
    <source>
        <dbReference type="Pfam" id="PF10531"/>
    </source>
</evidence>
<dbReference type="PANTHER" id="PTHR33619:SF3">
    <property type="entry name" value="POLYSACCHARIDE EXPORT PROTEIN GFCE-RELATED"/>
    <property type="match status" value="1"/>
</dbReference>
<name>A0A850QZG0_PHODD</name>
<evidence type="ECO:0000313" key="8">
    <source>
        <dbReference type="Proteomes" id="UP000533429"/>
    </source>
</evidence>
<dbReference type="InterPro" id="IPR003715">
    <property type="entry name" value="Poly_export_N"/>
</dbReference>
<dbReference type="Pfam" id="PF02563">
    <property type="entry name" value="Poly_export"/>
    <property type="match status" value="1"/>
</dbReference>
<evidence type="ECO:0000313" key="6">
    <source>
        <dbReference type="EMBL" id="NVP01505.1"/>
    </source>
</evidence>
<reference evidence="6 8" key="2">
    <citation type="submission" date="2020-06" db="EMBL/GenBank/DDBJ databases">
        <title>Photobacterium damselae subsp. damselae comparative genomics.</title>
        <authorList>
            <person name="Osorio C.R."/>
        </authorList>
    </citation>
    <scope>NUCLEOTIDE SEQUENCE [LARGE SCALE GENOMIC DNA]</scope>
    <source>
        <strain evidence="6 8">TW250/03</strain>
    </source>
</reference>
<evidence type="ECO:0000313" key="7">
    <source>
        <dbReference type="Proteomes" id="UP000480943"/>
    </source>
</evidence>
<dbReference type="InterPro" id="IPR049712">
    <property type="entry name" value="Poly_export"/>
</dbReference>
<evidence type="ECO:0000313" key="5">
    <source>
        <dbReference type="EMBL" id="KAB1176227.1"/>
    </source>
</evidence>
<dbReference type="Gene3D" id="3.30.1950.10">
    <property type="entry name" value="wza like domain"/>
    <property type="match status" value="1"/>
</dbReference>
<dbReference type="Proteomes" id="UP000533429">
    <property type="component" value="Unassembled WGS sequence"/>
</dbReference>
<feature type="domain" description="Polysaccharide export protein N-terminal" evidence="3">
    <location>
        <begin position="26"/>
        <end position="101"/>
    </location>
</feature>
<dbReference type="EMBL" id="VZUQ01000087">
    <property type="protein sequence ID" value="KAB1176227.1"/>
    <property type="molecule type" value="Genomic_DNA"/>
</dbReference>
<reference evidence="5 7" key="1">
    <citation type="submission" date="2019-09" db="EMBL/GenBank/DDBJ databases">
        <title>Photobacterium damselae subsp. damselae CDC-2227-81, a human clinical isolate.</title>
        <authorList>
            <person name="Osorio C.R."/>
        </authorList>
    </citation>
    <scope>NUCLEOTIDE SEQUENCE [LARGE SCALE GENOMIC DNA]</scope>
    <source>
        <strain evidence="5 7">CDC-2227-81</strain>
    </source>
</reference>
<dbReference type="PANTHER" id="PTHR33619">
    <property type="entry name" value="POLYSACCHARIDE EXPORT PROTEIN GFCE-RELATED"/>
    <property type="match status" value="1"/>
</dbReference>
<evidence type="ECO:0000259" key="3">
    <source>
        <dbReference type="Pfam" id="PF02563"/>
    </source>
</evidence>
<protein>
    <submittedName>
        <fullName evidence="6">Polysaccharide export protein</fullName>
    </submittedName>
</protein>
<proteinExistence type="predicted"/>
<dbReference type="GO" id="GO:0015159">
    <property type="term" value="F:polysaccharide transmembrane transporter activity"/>
    <property type="evidence" value="ECO:0007669"/>
    <property type="project" value="InterPro"/>
</dbReference>
<dbReference type="AlphaFoldDB" id="A0A850QZG0"/>
<evidence type="ECO:0000256" key="2">
    <source>
        <dbReference type="SAM" id="SignalP"/>
    </source>
</evidence>
<dbReference type="SUPFAM" id="SSF142984">
    <property type="entry name" value="Nqo1 middle domain-like"/>
    <property type="match status" value="1"/>
</dbReference>
<dbReference type="Gene3D" id="3.10.560.10">
    <property type="entry name" value="Outer membrane lipoprotein wza domain like"/>
    <property type="match status" value="1"/>
</dbReference>
<evidence type="ECO:0000256" key="1">
    <source>
        <dbReference type="ARBA" id="ARBA00022729"/>
    </source>
</evidence>
<keyword evidence="1 2" id="KW-0732">Signal</keyword>
<comment type="caution">
    <text evidence="6">The sequence shown here is derived from an EMBL/GenBank/DDBJ whole genome shotgun (WGS) entry which is preliminary data.</text>
</comment>
<dbReference type="Proteomes" id="UP000480943">
    <property type="component" value="Unassembled WGS sequence"/>
</dbReference>
<dbReference type="InterPro" id="IPR019554">
    <property type="entry name" value="Soluble_ligand-bd"/>
</dbReference>
<accession>A0A850QZG0</accession>
<sequence>MNRIVAILWAILISLFVSNVSAEPKPVDGSYVLGAGDQIEILVFNEPNLSIKLMINNSGIISYPLIGQLQLAGKTPEQVANDIQNKLKDGYLKNPMVTVRMLSFRDFYVSGEVKTPGGYEYRPGLTLEQAIAIAGGFTDRADRDDVAIRRTNGQLIEDALSTQTVFPGDTIIIDQSFF</sequence>
<feature type="domain" description="Soluble ligand binding" evidence="4">
    <location>
        <begin position="107"/>
        <end position="154"/>
    </location>
</feature>